<sequence length="293" mass="32301">MNNYHTPVLLEEAIEFLKVDSGSVVIDATLGGGGHTGRILEKGAIVLGIDQDPEAIAYVNNLFEDFIKKKKLILAEGNFSDISKIANENGFGQVSGVLYDLGVSERQLTDLNRGFSINSDADLDMRMNPNLSVMAKDLVNGLTEKELAQLFLEYGEEKMSRKIARDIVNARKSEKISTCKQLADIILKSKVRLSGLGKIHPATQCFQALRIIVNNELDNLKISLPQAASLLKAGGRLVVVSFHSLEDRIVKGYGLSEMRLKKITDKPVMAKEEELLNNPKSRSAKLRAYEKTG</sequence>
<keyword evidence="3 6" id="KW-0489">Methyltransferase</keyword>
<evidence type="ECO:0000256" key="5">
    <source>
        <dbReference type="ARBA" id="ARBA00022691"/>
    </source>
</evidence>
<dbReference type="SUPFAM" id="SSF81799">
    <property type="entry name" value="Putative methyltransferase TM0872, insert domain"/>
    <property type="match status" value="1"/>
</dbReference>
<dbReference type="AlphaFoldDB" id="A0A2H0X9Q4"/>
<dbReference type="HAMAP" id="MF_01007">
    <property type="entry name" value="16SrRNA_methyltr_H"/>
    <property type="match status" value="1"/>
</dbReference>
<accession>A0A2H0X9Q4</accession>
<feature type="binding site" evidence="6">
    <location>
        <begin position="33"/>
        <end position="35"/>
    </location>
    <ligand>
        <name>S-adenosyl-L-methionine</name>
        <dbReference type="ChEBI" id="CHEBI:59789"/>
    </ligand>
</feature>
<dbReference type="Proteomes" id="UP000231098">
    <property type="component" value="Unassembled WGS sequence"/>
</dbReference>
<dbReference type="Gene3D" id="1.10.150.170">
    <property type="entry name" value="Putative methyltransferase TM0872, insert domain"/>
    <property type="match status" value="1"/>
</dbReference>
<dbReference type="SUPFAM" id="SSF53335">
    <property type="entry name" value="S-adenosyl-L-methionine-dependent methyltransferases"/>
    <property type="match status" value="1"/>
</dbReference>
<evidence type="ECO:0000313" key="7">
    <source>
        <dbReference type="EMBL" id="PIS21646.1"/>
    </source>
</evidence>
<dbReference type="Pfam" id="PF01795">
    <property type="entry name" value="Methyltransf_5"/>
    <property type="match status" value="1"/>
</dbReference>
<proteinExistence type="inferred from homology"/>
<keyword evidence="5 6" id="KW-0949">S-adenosyl-L-methionine</keyword>
<feature type="binding site" evidence="6">
    <location>
        <position position="107"/>
    </location>
    <ligand>
        <name>S-adenosyl-L-methionine</name>
        <dbReference type="ChEBI" id="CHEBI:59789"/>
    </ligand>
</feature>
<dbReference type="GO" id="GO:0071424">
    <property type="term" value="F:rRNA (cytosine-N4-)-methyltransferase activity"/>
    <property type="evidence" value="ECO:0007669"/>
    <property type="project" value="UniProtKB-UniRule"/>
</dbReference>
<dbReference type="EMBL" id="PEYV01000029">
    <property type="protein sequence ID" value="PIS21646.1"/>
    <property type="molecule type" value="Genomic_DNA"/>
</dbReference>
<feature type="binding site" evidence="6">
    <location>
        <position position="50"/>
    </location>
    <ligand>
        <name>S-adenosyl-L-methionine</name>
        <dbReference type="ChEBI" id="CHEBI:59789"/>
    </ligand>
</feature>
<dbReference type="PANTHER" id="PTHR11265">
    <property type="entry name" value="S-ADENOSYL-METHYLTRANSFERASE MRAW"/>
    <property type="match status" value="1"/>
</dbReference>
<dbReference type="EC" id="2.1.1.199" evidence="6"/>
<comment type="subcellular location">
    <subcellularLocation>
        <location evidence="6">Cytoplasm</location>
    </subcellularLocation>
</comment>
<comment type="function">
    <text evidence="6">Specifically methylates the N4 position of cytidine in position 1402 (C1402) of 16S rRNA.</text>
</comment>
<dbReference type="InterPro" id="IPR023397">
    <property type="entry name" value="SAM-dep_MeTrfase_MraW_recog"/>
</dbReference>
<keyword evidence="4 6" id="KW-0808">Transferase</keyword>
<reference evidence="8" key="1">
    <citation type="submission" date="2017-09" db="EMBL/GenBank/DDBJ databases">
        <title>Depth-based differentiation of microbial function through sediment-hosted aquifers and enrichment of novel symbionts in the deep terrestrial subsurface.</title>
        <authorList>
            <person name="Probst A.J."/>
            <person name="Ladd B."/>
            <person name="Jarett J.K."/>
            <person name="Geller-Mcgrath D.E."/>
            <person name="Sieber C.M.K."/>
            <person name="Emerson J.B."/>
            <person name="Anantharaman K."/>
            <person name="Thomas B.C."/>
            <person name="Malmstrom R."/>
            <person name="Stieglmeier M."/>
            <person name="Klingl A."/>
            <person name="Woyke T."/>
            <person name="Ryan C.M."/>
            <person name="Banfield J.F."/>
        </authorList>
    </citation>
    <scope>NUCLEOTIDE SEQUENCE [LARGE SCALE GENOMIC DNA]</scope>
</reference>
<dbReference type="PIRSF" id="PIRSF004486">
    <property type="entry name" value="MraW"/>
    <property type="match status" value="1"/>
</dbReference>
<evidence type="ECO:0000256" key="6">
    <source>
        <dbReference type="HAMAP-Rule" id="MF_01007"/>
    </source>
</evidence>
<comment type="similarity">
    <text evidence="1 6">Belongs to the methyltransferase superfamily. RsmH family.</text>
</comment>
<keyword evidence="2 6" id="KW-0698">rRNA processing</keyword>
<organism evidence="7 8">
    <name type="scientific">candidate division WWE3 bacterium CG08_land_8_20_14_0_20_41_15</name>
    <dbReference type="NCBI Taxonomy" id="1975086"/>
    <lineage>
        <taxon>Bacteria</taxon>
        <taxon>Katanobacteria</taxon>
    </lineage>
</organism>
<gene>
    <name evidence="6" type="primary">rsmH</name>
    <name evidence="7" type="ORF">COT51_01925</name>
</gene>
<dbReference type="GO" id="GO:0005737">
    <property type="term" value="C:cytoplasm"/>
    <property type="evidence" value="ECO:0007669"/>
    <property type="project" value="UniProtKB-SubCell"/>
</dbReference>
<feature type="binding site" evidence="6">
    <location>
        <position position="100"/>
    </location>
    <ligand>
        <name>S-adenosyl-L-methionine</name>
        <dbReference type="ChEBI" id="CHEBI:59789"/>
    </ligand>
</feature>
<keyword evidence="6" id="KW-0963">Cytoplasm</keyword>
<dbReference type="PANTHER" id="PTHR11265:SF0">
    <property type="entry name" value="12S RRNA N4-METHYLCYTIDINE METHYLTRANSFERASE"/>
    <property type="match status" value="1"/>
</dbReference>
<comment type="catalytic activity">
    <reaction evidence="6">
        <text>cytidine(1402) in 16S rRNA + S-adenosyl-L-methionine = N(4)-methylcytidine(1402) in 16S rRNA + S-adenosyl-L-homocysteine + H(+)</text>
        <dbReference type="Rhea" id="RHEA:42928"/>
        <dbReference type="Rhea" id="RHEA-COMP:10286"/>
        <dbReference type="Rhea" id="RHEA-COMP:10287"/>
        <dbReference type="ChEBI" id="CHEBI:15378"/>
        <dbReference type="ChEBI" id="CHEBI:57856"/>
        <dbReference type="ChEBI" id="CHEBI:59789"/>
        <dbReference type="ChEBI" id="CHEBI:74506"/>
        <dbReference type="ChEBI" id="CHEBI:82748"/>
        <dbReference type="EC" id="2.1.1.199"/>
    </reaction>
</comment>
<dbReference type="Gene3D" id="3.40.50.150">
    <property type="entry name" value="Vaccinia Virus protein VP39"/>
    <property type="match status" value="1"/>
</dbReference>
<dbReference type="NCBIfam" id="TIGR00006">
    <property type="entry name" value="16S rRNA (cytosine(1402)-N(4))-methyltransferase RsmH"/>
    <property type="match status" value="1"/>
</dbReference>
<comment type="caution">
    <text evidence="7">The sequence shown here is derived from an EMBL/GenBank/DDBJ whole genome shotgun (WGS) entry which is preliminary data.</text>
</comment>
<dbReference type="InterPro" id="IPR002903">
    <property type="entry name" value="RsmH"/>
</dbReference>
<evidence type="ECO:0000256" key="2">
    <source>
        <dbReference type="ARBA" id="ARBA00022552"/>
    </source>
</evidence>
<dbReference type="GO" id="GO:0070475">
    <property type="term" value="P:rRNA base methylation"/>
    <property type="evidence" value="ECO:0007669"/>
    <property type="project" value="UniProtKB-UniRule"/>
</dbReference>
<name>A0A2H0X9Q4_UNCKA</name>
<evidence type="ECO:0000256" key="3">
    <source>
        <dbReference type="ARBA" id="ARBA00022603"/>
    </source>
</evidence>
<evidence type="ECO:0000256" key="1">
    <source>
        <dbReference type="ARBA" id="ARBA00010396"/>
    </source>
</evidence>
<evidence type="ECO:0000313" key="8">
    <source>
        <dbReference type="Proteomes" id="UP000231098"/>
    </source>
</evidence>
<protein>
    <recommendedName>
        <fullName evidence="6">Ribosomal RNA small subunit methyltransferase H</fullName>
        <ecNumber evidence="6">2.1.1.199</ecNumber>
    </recommendedName>
    <alternativeName>
        <fullName evidence="6">16S rRNA m(4)C1402 methyltransferase</fullName>
    </alternativeName>
    <alternativeName>
        <fullName evidence="6">rRNA (cytosine-N(4)-)-methyltransferase RsmH</fullName>
    </alternativeName>
</protein>
<feature type="binding site" evidence="6">
    <location>
        <position position="79"/>
    </location>
    <ligand>
        <name>S-adenosyl-L-methionine</name>
        <dbReference type="ChEBI" id="CHEBI:59789"/>
    </ligand>
</feature>
<evidence type="ECO:0000256" key="4">
    <source>
        <dbReference type="ARBA" id="ARBA00022679"/>
    </source>
</evidence>
<dbReference type="InterPro" id="IPR029063">
    <property type="entry name" value="SAM-dependent_MTases_sf"/>
</dbReference>